<protein>
    <submittedName>
        <fullName evidence="2">Alkaline phosphatase D</fullName>
    </submittedName>
</protein>
<dbReference type="OrthoDB" id="9763616at2"/>
<dbReference type="PROSITE" id="PS51257">
    <property type="entry name" value="PROKAR_LIPOPROTEIN"/>
    <property type="match status" value="1"/>
</dbReference>
<sequence length="350" mass="39628">MTLRFTFLFGLVAFLLGCKGHSDLRPTAPTPINAIAFNSDFNLAFGSCNKQDEPNHLWDDIIDTRPDVWVWGGDNIYADTDNMKRLRKMYDKQKQVEGYAQLVASTPVIGTWDDHDYGRNDGGTEFAAKKESQREFLDFMGVPEDSPRRQQEGVYATHLFSTPKGRIKVIVLDTRYFRTALTPDTETEKRNRPNTYGEGTVLGEAQWNWFEKELNGSDADFNLIVSSIQVLSGEHGFETWGNFPHEVDRFKALVAGSKAKGVIVLSGDRHISEFSRTKIEGMDYPLVDFTSSGLTHSYDKYSGEPNRYRVGKVVSTKSFGLLQFNFTERKVLMQILGDGRKVLGQLEQGY</sequence>
<dbReference type="Pfam" id="PF09423">
    <property type="entry name" value="PhoD"/>
    <property type="match status" value="1"/>
</dbReference>
<evidence type="ECO:0000313" key="2">
    <source>
        <dbReference type="EMBL" id="SHJ40512.1"/>
    </source>
</evidence>
<evidence type="ECO:0000313" key="3">
    <source>
        <dbReference type="Proteomes" id="UP000184543"/>
    </source>
</evidence>
<dbReference type="STRING" id="192903.SAMN04488513_104204"/>
<proteinExistence type="predicted"/>
<dbReference type="RefSeq" id="WP_072994234.1">
    <property type="nucleotide sequence ID" value="NZ_FQYU01000004.1"/>
</dbReference>
<dbReference type="InterPro" id="IPR029052">
    <property type="entry name" value="Metallo-depent_PP-like"/>
</dbReference>
<feature type="domain" description="PhoD-like phosphatase metallophosphatase" evidence="1">
    <location>
        <begin position="45"/>
        <end position="297"/>
    </location>
</feature>
<dbReference type="InterPro" id="IPR038607">
    <property type="entry name" value="PhoD-like_sf"/>
</dbReference>
<dbReference type="PANTHER" id="PTHR33987">
    <property type="entry name" value="CALCINEURIN-LIKE METALLO-PHOSPHOESTERASE SUPERFAMILY PROTEIN"/>
    <property type="match status" value="1"/>
</dbReference>
<dbReference type="PANTHER" id="PTHR33987:SF1">
    <property type="entry name" value="CALCINEURIN-LIKE METALLO-PHOSPHOESTERASE SUPERFAMILY PROTEIN"/>
    <property type="match status" value="1"/>
</dbReference>
<dbReference type="EMBL" id="FQYU01000004">
    <property type="protein sequence ID" value="SHJ40512.1"/>
    <property type="molecule type" value="Genomic_DNA"/>
</dbReference>
<name>A0A1M6J1J0_9FLAO</name>
<gene>
    <name evidence="2" type="ORF">SAMN04488513_104204</name>
</gene>
<dbReference type="Proteomes" id="UP000184543">
    <property type="component" value="Unassembled WGS sequence"/>
</dbReference>
<keyword evidence="3" id="KW-1185">Reference proteome</keyword>
<organism evidence="2 3">
    <name type="scientific">Pseudozobellia thermophila</name>
    <dbReference type="NCBI Taxonomy" id="192903"/>
    <lineage>
        <taxon>Bacteria</taxon>
        <taxon>Pseudomonadati</taxon>
        <taxon>Bacteroidota</taxon>
        <taxon>Flavobacteriia</taxon>
        <taxon>Flavobacteriales</taxon>
        <taxon>Flavobacteriaceae</taxon>
        <taxon>Pseudozobellia</taxon>
    </lineage>
</organism>
<dbReference type="CDD" id="cd07389">
    <property type="entry name" value="MPP_PhoD"/>
    <property type="match status" value="1"/>
</dbReference>
<dbReference type="InterPro" id="IPR018946">
    <property type="entry name" value="PhoD-like_MPP"/>
</dbReference>
<dbReference type="SUPFAM" id="SSF56300">
    <property type="entry name" value="Metallo-dependent phosphatases"/>
    <property type="match status" value="1"/>
</dbReference>
<dbReference type="Gene3D" id="3.60.21.70">
    <property type="entry name" value="PhoD-like phosphatase"/>
    <property type="match status" value="1"/>
</dbReference>
<reference evidence="3" key="1">
    <citation type="submission" date="2016-11" db="EMBL/GenBank/DDBJ databases">
        <authorList>
            <person name="Varghese N."/>
            <person name="Submissions S."/>
        </authorList>
    </citation>
    <scope>NUCLEOTIDE SEQUENCE [LARGE SCALE GENOMIC DNA]</scope>
    <source>
        <strain evidence="3">DSM 19858</strain>
    </source>
</reference>
<dbReference type="AlphaFoldDB" id="A0A1M6J1J0"/>
<evidence type="ECO:0000259" key="1">
    <source>
        <dbReference type="Pfam" id="PF09423"/>
    </source>
</evidence>
<accession>A0A1M6J1J0</accession>